<name>A0A8E5HYU3_USTVR</name>
<keyword evidence="2" id="KW-0472">Membrane</keyword>
<keyword evidence="2" id="KW-1133">Transmembrane helix</keyword>
<dbReference type="PANTHER" id="PTHR43751">
    <property type="entry name" value="SULFATASE"/>
    <property type="match status" value="1"/>
</dbReference>
<evidence type="ECO:0000259" key="3">
    <source>
        <dbReference type="Pfam" id="PF00884"/>
    </source>
</evidence>
<evidence type="ECO:0000313" key="4">
    <source>
        <dbReference type="EMBL" id="QUC24043.1"/>
    </source>
</evidence>
<dbReference type="InterPro" id="IPR017850">
    <property type="entry name" value="Alkaline_phosphatase_core_sf"/>
</dbReference>
<dbReference type="Pfam" id="PF00884">
    <property type="entry name" value="Sulfatase"/>
    <property type="match status" value="1"/>
</dbReference>
<evidence type="ECO:0000256" key="2">
    <source>
        <dbReference type="SAM" id="Phobius"/>
    </source>
</evidence>
<protein>
    <recommendedName>
        <fullName evidence="3">Sulfatase N-terminal domain-containing protein</fullName>
    </recommendedName>
</protein>
<evidence type="ECO:0000256" key="1">
    <source>
        <dbReference type="SAM" id="MobiDB-lite"/>
    </source>
</evidence>
<dbReference type="Proteomes" id="UP000027002">
    <property type="component" value="Chromosome 7"/>
</dbReference>
<accession>A0A8E5HYU3</accession>
<proteinExistence type="predicted"/>
<gene>
    <name evidence="4" type="ORF">UV8b_08284</name>
</gene>
<dbReference type="RefSeq" id="XP_043001716.1">
    <property type="nucleotide sequence ID" value="XM_043145781.1"/>
</dbReference>
<organism evidence="4 5">
    <name type="scientific">Ustilaginoidea virens</name>
    <name type="common">Rice false smut fungus</name>
    <name type="synonym">Villosiclava virens</name>
    <dbReference type="NCBI Taxonomy" id="1159556"/>
    <lineage>
        <taxon>Eukaryota</taxon>
        <taxon>Fungi</taxon>
        <taxon>Dikarya</taxon>
        <taxon>Ascomycota</taxon>
        <taxon>Pezizomycotina</taxon>
        <taxon>Sordariomycetes</taxon>
        <taxon>Hypocreomycetidae</taxon>
        <taxon>Hypocreales</taxon>
        <taxon>Clavicipitaceae</taxon>
        <taxon>Ustilaginoidea</taxon>
    </lineage>
</organism>
<sequence length="882" mass="99708">MYPPLVCFFFAIFFLSITSTKVLHLFLNARAFPTAVTVVCLPAFVVPDIVLISLVWLLLRPKNGFFSSLGFLAACLICLVTLGAASSQWGFFYQSGGEPDWGDAASFAASEEGRKILLSEGAMPLSFACGILVISWIIKSRLYRFVSRALAAAGIYAQSLFRWTTSKAGLRNSTKWEETESSLLPTLQHDFDSDSDSDSDSNGLHEKMGATSSRAMHCPRYLPLTFALLVLVGLLGISAFFDRDRPYSRMFSTLPLPLLAIFLPKPVQCATSWPLPELIDKSAWEAPQGYFKGWAPGAANHIIQTYRDRQPDWLPAIPLSGFARWSRDAKASTNELPLNTTERQRKHCSDPLILDPYYNPANDPIKISNLGNPFLEPLQAVFKDGSVKIKHVAVILMESARQELFPLRQGSGFHNLLMKSHDELDYDDVNELLSHISPNAERITGLGGNWRSSNGTAFGRKHSEWDDKTKEGFGGININGALTTSSVSMKSLATVLCGAWPMPVDMFQESETESYQPCMPEIFELFNRLKTKEPSDHFHQQQWYPAFFQAITDGYDRQDVFEKKIGFPLIVNKDRIKQDSLDEADLEEVNYFGYPDTAVKHHMANYITNATANNQRMFLFHFTSTTHHPWSTPKWFNTSEYLGQAHGLMQTHKDMNSYLNSIRFNDVWIGQLMQMFDDHGISNETLVVFVGDHGQAFKEDVAKTGTYENPHISNFRIPITFRHPQLPRVQHHVNATSVSILPTILDLLVHTGSLNERDASAAADLMQDYEGQSLVRPFRTSYKGRRAWNYSLVNPGGRMLTITSSDTPWRLVLPLDKKTEYMFTDLGQDPMELYPLLEWSISSLQASVRRRHGNEAAEWVVEAQKVGLWWASERKRLWKYEG</sequence>
<feature type="domain" description="Sulfatase N-terminal" evidence="3">
    <location>
        <begin position="473"/>
        <end position="748"/>
    </location>
</feature>
<feature type="transmembrane region" description="Helical" evidence="2">
    <location>
        <begin position="121"/>
        <end position="138"/>
    </location>
</feature>
<feature type="transmembrane region" description="Helical" evidence="2">
    <location>
        <begin position="36"/>
        <end position="59"/>
    </location>
</feature>
<keyword evidence="5" id="KW-1185">Reference proteome</keyword>
<dbReference type="Gene3D" id="3.40.720.10">
    <property type="entry name" value="Alkaline Phosphatase, subunit A"/>
    <property type="match status" value="1"/>
</dbReference>
<dbReference type="EMBL" id="CP072759">
    <property type="protein sequence ID" value="QUC24043.1"/>
    <property type="molecule type" value="Genomic_DNA"/>
</dbReference>
<dbReference type="GeneID" id="66069061"/>
<reference evidence="4" key="1">
    <citation type="submission" date="2020-03" db="EMBL/GenBank/DDBJ databases">
        <title>A mixture of massive structural variations and highly conserved coding sequences in Ustilaginoidea virens genome.</title>
        <authorList>
            <person name="Zhang K."/>
            <person name="Zhao Z."/>
            <person name="Zhang Z."/>
            <person name="Li Y."/>
            <person name="Hsiang T."/>
            <person name="Sun W."/>
        </authorList>
    </citation>
    <scope>NUCLEOTIDE SEQUENCE</scope>
    <source>
        <strain evidence="4">UV-8b</strain>
    </source>
</reference>
<feature type="transmembrane region" description="Helical" evidence="2">
    <location>
        <begin position="221"/>
        <end position="241"/>
    </location>
</feature>
<dbReference type="InterPro" id="IPR052701">
    <property type="entry name" value="GAG_Ulvan_Degrading_Sulfatases"/>
</dbReference>
<dbReference type="AlphaFoldDB" id="A0A8E5HYU3"/>
<feature type="transmembrane region" description="Helical" evidence="2">
    <location>
        <begin position="71"/>
        <end position="92"/>
    </location>
</feature>
<evidence type="ECO:0000313" key="5">
    <source>
        <dbReference type="Proteomes" id="UP000027002"/>
    </source>
</evidence>
<dbReference type="OrthoDB" id="96314at2759"/>
<dbReference type="KEGG" id="uvi:66069061"/>
<dbReference type="SUPFAM" id="SSF53649">
    <property type="entry name" value="Alkaline phosphatase-like"/>
    <property type="match status" value="1"/>
</dbReference>
<dbReference type="PANTHER" id="PTHR43751:SF3">
    <property type="entry name" value="SULFATASE N-TERMINAL DOMAIN-CONTAINING PROTEIN"/>
    <property type="match status" value="1"/>
</dbReference>
<dbReference type="InterPro" id="IPR000917">
    <property type="entry name" value="Sulfatase_N"/>
</dbReference>
<feature type="region of interest" description="Disordered" evidence="1">
    <location>
        <begin position="187"/>
        <end position="208"/>
    </location>
</feature>
<keyword evidence="2" id="KW-0812">Transmembrane</keyword>